<evidence type="ECO:0000313" key="1">
    <source>
        <dbReference type="EMBL" id="GCB72927.1"/>
    </source>
</evidence>
<dbReference type="AlphaFoldDB" id="A0A401PIH1"/>
<dbReference type="OMA" id="AKEFPRH"/>
<sequence length="78" mass="8629">MADRSIDSLALPLEVRAKLAELDLELSEGSEAKEFPRHGCEEARHNGTVLLSKHPTELHPITDNTFVQLDTKSNYNAG</sequence>
<dbReference type="Proteomes" id="UP000288216">
    <property type="component" value="Unassembled WGS sequence"/>
</dbReference>
<reference evidence="1 2" key="1">
    <citation type="journal article" date="2018" name="Nat. Ecol. Evol.">
        <title>Shark genomes provide insights into elasmobranch evolution and the origin of vertebrates.</title>
        <authorList>
            <person name="Hara Y"/>
            <person name="Yamaguchi K"/>
            <person name="Onimaru K"/>
            <person name="Kadota M"/>
            <person name="Koyanagi M"/>
            <person name="Keeley SD"/>
            <person name="Tatsumi K"/>
            <person name="Tanaka K"/>
            <person name="Motone F"/>
            <person name="Kageyama Y"/>
            <person name="Nozu R"/>
            <person name="Adachi N"/>
            <person name="Nishimura O"/>
            <person name="Nakagawa R"/>
            <person name="Tanegashima C"/>
            <person name="Kiyatake I"/>
            <person name="Matsumoto R"/>
            <person name="Murakumo K"/>
            <person name="Nishida K"/>
            <person name="Terakita A"/>
            <person name="Kuratani S"/>
            <person name="Sato K"/>
            <person name="Hyodo S Kuraku.S."/>
        </authorList>
    </citation>
    <scope>NUCLEOTIDE SEQUENCE [LARGE SCALE GENOMIC DNA]</scope>
</reference>
<dbReference type="EMBL" id="BFAA01000552">
    <property type="protein sequence ID" value="GCB72927.1"/>
    <property type="molecule type" value="Genomic_DNA"/>
</dbReference>
<organism evidence="1 2">
    <name type="scientific">Scyliorhinus torazame</name>
    <name type="common">Cloudy catshark</name>
    <name type="synonym">Catulus torazame</name>
    <dbReference type="NCBI Taxonomy" id="75743"/>
    <lineage>
        <taxon>Eukaryota</taxon>
        <taxon>Metazoa</taxon>
        <taxon>Chordata</taxon>
        <taxon>Craniata</taxon>
        <taxon>Vertebrata</taxon>
        <taxon>Chondrichthyes</taxon>
        <taxon>Elasmobranchii</taxon>
        <taxon>Galeomorphii</taxon>
        <taxon>Galeoidea</taxon>
        <taxon>Carcharhiniformes</taxon>
        <taxon>Scyliorhinidae</taxon>
        <taxon>Scyliorhinus</taxon>
    </lineage>
</organism>
<gene>
    <name evidence="1" type="ORF">scyTo_0002257</name>
</gene>
<keyword evidence="2" id="KW-1185">Reference proteome</keyword>
<comment type="caution">
    <text evidence="1">The sequence shown here is derived from an EMBL/GenBank/DDBJ whole genome shotgun (WGS) entry which is preliminary data.</text>
</comment>
<name>A0A401PIH1_SCYTO</name>
<dbReference type="OrthoDB" id="6766701at2759"/>
<proteinExistence type="predicted"/>
<accession>A0A401PIH1</accession>
<protein>
    <submittedName>
        <fullName evidence="1">Uncharacterized protein</fullName>
    </submittedName>
</protein>
<evidence type="ECO:0000313" key="2">
    <source>
        <dbReference type="Proteomes" id="UP000288216"/>
    </source>
</evidence>